<feature type="binding site" evidence="8">
    <location>
        <position position="168"/>
    </location>
    <ligand>
        <name>substrate</name>
    </ligand>
</feature>
<feature type="domain" description="Gcp-like" evidence="9">
    <location>
        <begin position="25"/>
        <end position="311"/>
    </location>
</feature>
<dbReference type="FunFam" id="3.30.420.40:FF:000040">
    <property type="entry name" value="tRNA N6-adenosine threonylcarbamoyltransferase"/>
    <property type="match status" value="1"/>
</dbReference>
<dbReference type="InterPro" id="IPR022450">
    <property type="entry name" value="TsaD"/>
</dbReference>
<dbReference type="GO" id="GO:0002949">
    <property type="term" value="P:tRNA threonylcarbamoyladenosine modification"/>
    <property type="evidence" value="ECO:0007669"/>
    <property type="project" value="UniProtKB-UniRule"/>
</dbReference>
<evidence type="ECO:0000256" key="3">
    <source>
        <dbReference type="ARBA" id="ARBA00022694"/>
    </source>
</evidence>
<feature type="binding site" evidence="8">
    <location>
        <position position="278"/>
    </location>
    <ligand>
        <name>substrate</name>
    </ligand>
</feature>
<comment type="cofactor">
    <cofactor evidence="8">
        <name>Fe(2+)</name>
        <dbReference type="ChEBI" id="CHEBI:29033"/>
    </cofactor>
    <text evidence="8">Binds 1 Fe(2+) ion per subunit.</text>
</comment>
<evidence type="ECO:0000256" key="4">
    <source>
        <dbReference type="ARBA" id="ARBA00022723"/>
    </source>
</evidence>
<reference evidence="10" key="1">
    <citation type="submission" date="2020-10" db="EMBL/GenBank/DDBJ databases">
        <title>Microbiome of the Black Sea water column analyzed by genome centric metagenomics.</title>
        <authorList>
            <person name="Cabello-Yeves P.J."/>
            <person name="Callieri C."/>
            <person name="Picazo A."/>
            <person name="Mehrshad M."/>
            <person name="Haro-Moreno J.M."/>
            <person name="Roda-Garcia J."/>
            <person name="Dzembekova N."/>
            <person name="Slabakova V."/>
            <person name="Slabakova N."/>
            <person name="Moncheva S."/>
            <person name="Rodriguez-Valera F."/>
        </authorList>
    </citation>
    <scope>NUCLEOTIDE SEQUENCE</scope>
    <source>
        <strain evidence="10">BS307-5m-G49</strain>
    </source>
</reference>
<dbReference type="Pfam" id="PF00814">
    <property type="entry name" value="TsaD"/>
    <property type="match status" value="1"/>
</dbReference>
<keyword evidence="3 8" id="KW-0819">tRNA processing</keyword>
<dbReference type="InterPro" id="IPR017861">
    <property type="entry name" value="KAE1/TsaD"/>
</dbReference>
<organism evidence="10 11">
    <name type="scientific">SAR86 cluster bacterium</name>
    <dbReference type="NCBI Taxonomy" id="2030880"/>
    <lineage>
        <taxon>Bacteria</taxon>
        <taxon>Pseudomonadati</taxon>
        <taxon>Pseudomonadota</taxon>
        <taxon>Gammaproteobacteria</taxon>
        <taxon>SAR86 cluster</taxon>
    </lineage>
</organism>
<dbReference type="SUPFAM" id="SSF53067">
    <property type="entry name" value="Actin-like ATPase domain"/>
    <property type="match status" value="2"/>
</dbReference>
<dbReference type="Proteomes" id="UP000744438">
    <property type="component" value="Unassembled WGS sequence"/>
</dbReference>
<evidence type="ECO:0000313" key="11">
    <source>
        <dbReference type="Proteomes" id="UP000744438"/>
    </source>
</evidence>
<keyword evidence="2 8" id="KW-0808">Transferase</keyword>
<dbReference type="NCBIfam" id="TIGR00329">
    <property type="entry name" value="gcp_kae1"/>
    <property type="match status" value="1"/>
</dbReference>
<protein>
    <recommendedName>
        <fullName evidence="8">tRNA N6-adenosine threonylcarbamoyltransferase</fullName>
        <ecNumber evidence="8">2.3.1.234</ecNumber>
    </recommendedName>
    <alternativeName>
        <fullName evidence="8">N6-L-threonylcarbamoyladenine synthase</fullName>
        <shortName evidence="8">t(6)A synthase</shortName>
    </alternativeName>
    <alternativeName>
        <fullName evidence="8">t(6)A37 threonylcarbamoyladenosine biosynthesis protein TsaD</fullName>
    </alternativeName>
    <alternativeName>
        <fullName evidence="8">tRNA threonylcarbamoyladenosine biosynthesis protein TsaD</fullName>
    </alternativeName>
</protein>
<dbReference type="Gene3D" id="3.30.420.40">
    <property type="match status" value="2"/>
</dbReference>
<evidence type="ECO:0000256" key="1">
    <source>
        <dbReference type="ARBA" id="ARBA00022490"/>
    </source>
</evidence>
<proteinExistence type="inferred from homology"/>
<comment type="caution">
    <text evidence="10">The sequence shown here is derived from an EMBL/GenBank/DDBJ whole genome shotgun (WGS) entry which is preliminary data.</text>
</comment>
<gene>
    <name evidence="8 10" type="primary">tsaD</name>
    <name evidence="10" type="ORF">ISQ63_01490</name>
</gene>
<dbReference type="AlphaFoldDB" id="A0A937HW85"/>
<dbReference type="EMBL" id="JADHQC010000004">
    <property type="protein sequence ID" value="MBL6811539.1"/>
    <property type="molecule type" value="Genomic_DNA"/>
</dbReference>
<evidence type="ECO:0000259" key="9">
    <source>
        <dbReference type="Pfam" id="PF00814"/>
    </source>
</evidence>
<dbReference type="GO" id="GO:0005737">
    <property type="term" value="C:cytoplasm"/>
    <property type="evidence" value="ECO:0007669"/>
    <property type="project" value="UniProtKB-SubCell"/>
</dbReference>
<feature type="binding site" evidence="8">
    <location>
        <position position="112"/>
    </location>
    <ligand>
        <name>Fe cation</name>
        <dbReference type="ChEBI" id="CHEBI:24875"/>
    </ligand>
</feature>
<comment type="function">
    <text evidence="8">Required for the formation of a threonylcarbamoyl group on adenosine at position 37 (t(6)A37) in tRNAs that read codons beginning with adenine. Is involved in the transfer of the threonylcarbamoyl moiety of threonylcarbamoyl-AMP (TC-AMP) to the N6 group of A37, together with TsaE and TsaB. TsaD likely plays a direct catalytic role in this reaction.</text>
</comment>
<comment type="similarity">
    <text evidence="8">Belongs to the KAE1 / TsaD family.</text>
</comment>
<sequence>MKILGIETSCDETGIALYDGKANQVIFEALYSQAEEHDLYGGVVPELAARDHINRLLPLLKNKMNDSSISMEEIEAIAFTNGPGLRGPLMVGAGFANSLSYALDIPVIPIHHMEAHLIMAKYDADDLTYPFISLLVSGGHTLIVKVSSPNAYKVIGQTKDDAVGEAFDKTAKLLKLGYPGGPEIEKRALLSEGKHRFSFPRPMIDSKDLNFSFSGLKTAVLYKVKDLSEKEDLSERTVNDIAFEFQNAAIDCLVKKSLKACKIEHSQSLVLSGGVAANKCLREELEKHKGAINLYYPDQKHCTDNGLMIAYAGFQKIKERTKDFSIDVAPRWSLENVQ</sequence>
<dbReference type="CDD" id="cd24133">
    <property type="entry name" value="ASKHA_NBD_TsaD_bac"/>
    <property type="match status" value="1"/>
</dbReference>
<feature type="binding site" evidence="8">
    <location>
        <position position="116"/>
    </location>
    <ligand>
        <name>Fe cation</name>
        <dbReference type="ChEBI" id="CHEBI:24875"/>
    </ligand>
</feature>
<dbReference type="EC" id="2.3.1.234" evidence="8"/>
<evidence type="ECO:0000256" key="2">
    <source>
        <dbReference type="ARBA" id="ARBA00022679"/>
    </source>
</evidence>
<dbReference type="NCBIfam" id="TIGR03723">
    <property type="entry name" value="T6A_TsaD_YgjD"/>
    <property type="match status" value="1"/>
</dbReference>
<comment type="subcellular location">
    <subcellularLocation>
        <location evidence="8">Cytoplasm</location>
    </subcellularLocation>
</comment>
<evidence type="ECO:0000313" key="10">
    <source>
        <dbReference type="EMBL" id="MBL6811539.1"/>
    </source>
</evidence>
<feature type="binding site" evidence="8">
    <location>
        <position position="181"/>
    </location>
    <ligand>
        <name>substrate</name>
    </ligand>
</feature>
<evidence type="ECO:0000256" key="5">
    <source>
        <dbReference type="ARBA" id="ARBA00023004"/>
    </source>
</evidence>
<feature type="binding site" evidence="8">
    <location>
        <begin position="135"/>
        <end position="139"/>
    </location>
    <ligand>
        <name>substrate</name>
    </ligand>
</feature>
<dbReference type="GO" id="GO:0005506">
    <property type="term" value="F:iron ion binding"/>
    <property type="evidence" value="ECO:0007669"/>
    <property type="project" value="UniProtKB-UniRule"/>
</dbReference>
<comment type="catalytic activity">
    <reaction evidence="7 8">
        <text>L-threonylcarbamoyladenylate + adenosine(37) in tRNA = N(6)-L-threonylcarbamoyladenosine(37) in tRNA + AMP + H(+)</text>
        <dbReference type="Rhea" id="RHEA:37059"/>
        <dbReference type="Rhea" id="RHEA-COMP:10162"/>
        <dbReference type="Rhea" id="RHEA-COMP:10163"/>
        <dbReference type="ChEBI" id="CHEBI:15378"/>
        <dbReference type="ChEBI" id="CHEBI:73682"/>
        <dbReference type="ChEBI" id="CHEBI:74411"/>
        <dbReference type="ChEBI" id="CHEBI:74418"/>
        <dbReference type="ChEBI" id="CHEBI:456215"/>
        <dbReference type="EC" id="2.3.1.234"/>
    </reaction>
</comment>
<keyword evidence="5 8" id="KW-0408">Iron</keyword>
<dbReference type="PANTHER" id="PTHR11735:SF6">
    <property type="entry name" value="TRNA N6-ADENOSINE THREONYLCARBAMOYLTRANSFERASE, MITOCHONDRIAL"/>
    <property type="match status" value="1"/>
</dbReference>
<dbReference type="InterPro" id="IPR043129">
    <property type="entry name" value="ATPase_NBD"/>
</dbReference>
<feature type="binding site" evidence="8">
    <location>
        <position position="304"/>
    </location>
    <ligand>
        <name>Fe cation</name>
        <dbReference type="ChEBI" id="CHEBI:24875"/>
    </ligand>
</feature>
<name>A0A937HW85_9GAMM</name>
<dbReference type="GO" id="GO:0061711">
    <property type="term" value="F:tRNA N(6)-L-threonylcarbamoyladenine synthase activity"/>
    <property type="evidence" value="ECO:0007669"/>
    <property type="project" value="UniProtKB-EC"/>
</dbReference>
<keyword evidence="6 8" id="KW-0012">Acyltransferase</keyword>
<evidence type="ECO:0000256" key="7">
    <source>
        <dbReference type="ARBA" id="ARBA00048117"/>
    </source>
</evidence>
<accession>A0A937HW85</accession>
<evidence type="ECO:0000256" key="8">
    <source>
        <dbReference type="HAMAP-Rule" id="MF_01445"/>
    </source>
</evidence>
<feature type="binding site" evidence="8">
    <location>
        <position position="185"/>
    </location>
    <ligand>
        <name>substrate</name>
    </ligand>
</feature>
<keyword evidence="4 8" id="KW-0479">Metal-binding</keyword>
<keyword evidence="1 8" id="KW-0963">Cytoplasm</keyword>
<dbReference type="InterPro" id="IPR000905">
    <property type="entry name" value="Gcp-like_dom"/>
</dbReference>
<evidence type="ECO:0000256" key="6">
    <source>
        <dbReference type="ARBA" id="ARBA00023315"/>
    </source>
</evidence>
<dbReference type="FunFam" id="3.30.420.40:FF:000012">
    <property type="entry name" value="tRNA N6-adenosine threonylcarbamoyltransferase"/>
    <property type="match status" value="1"/>
</dbReference>
<dbReference type="HAMAP" id="MF_01445">
    <property type="entry name" value="TsaD"/>
    <property type="match status" value="1"/>
</dbReference>
<dbReference type="PANTHER" id="PTHR11735">
    <property type="entry name" value="TRNA N6-ADENOSINE THREONYLCARBAMOYLTRANSFERASE"/>
    <property type="match status" value="1"/>
</dbReference>
<dbReference type="PRINTS" id="PR00789">
    <property type="entry name" value="OSIALOPTASE"/>
</dbReference>